<protein>
    <submittedName>
        <fullName evidence="6">Ubinuclein-2 isoform X1</fullName>
    </submittedName>
</protein>
<organism evidence="5 6">
    <name type="scientific">Nicrophorus vespilloides</name>
    <name type="common">Boreal carrion beetle</name>
    <dbReference type="NCBI Taxonomy" id="110193"/>
    <lineage>
        <taxon>Eukaryota</taxon>
        <taxon>Metazoa</taxon>
        <taxon>Ecdysozoa</taxon>
        <taxon>Arthropoda</taxon>
        <taxon>Hexapoda</taxon>
        <taxon>Insecta</taxon>
        <taxon>Pterygota</taxon>
        <taxon>Neoptera</taxon>
        <taxon>Endopterygota</taxon>
        <taxon>Coleoptera</taxon>
        <taxon>Polyphaga</taxon>
        <taxon>Staphyliniformia</taxon>
        <taxon>Silphidae</taxon>
        <taxon>Nicrophorinae</taxon>
        <taxon>Nicrophorus</taxon>
    </lineage>
</organism>
<feature type="compositionally biased region" description="Basic and acidic residues" evidence="2">
    <location>
        <begin position="920"/>
        <end position="929"/>
    </location>
</feature>
<feature type="compositionally biased region" description="Basic and acidic residues" evidence="2">
    <location>
        <begin position="240"/>
        <end position="276"/>
    </location>
</feature>
<feature type="compositionally biased region" description="Basic and acidic residues" evidence="2">
    <location>
        <begin position="810"/>
        <end position="829"/>
    </location>
</feature>
<dbReference type="PANTHER" id="PTHR21669">
    <property type="entry name" value="CAPZ-INTERACTING PROTEIN AND RELATED PROTEINS"/>
    <property type="match status" value="1"/>
</dbReference>
<dbReference type="Pfam" id="PF08729">
    <property type="entry name" value="HUN"/>
    <property type="match status" value="1"/>
</dbReference>
<feature type="domain" description="Ubinuclein middle" evidence="4">
    <location>
        <begin position="381"/>
        <end position="582"/>
    </location>
</feature>
<reference evidence="6" key="1">
    <citation type="submission" date="2025-08" db="UniProtKB">
        <authorList>
            <consortium name="RefSeq"/>
        </authorList>
    </citation>
    <scope>IDENTIFICATION</scope>
    <source>
        <tissue evidence="6">Whole Larva</tissue>
    </source>
</reference>
<feature type="region of interest" description="Disordered" evidence="2">
    <location>
        <begin position="102"/>
        <end position="136"/>
    </location>
</feature>
<name>A0ABM1MBD8_NICVS</name>
<evidence type="ECO:0000259" key="3">
    <source>
        <dbReference type="Pfam" id="PF08729"/>
    </source>
</evidence>
<keyword evidence="5" id="KW-1185">Reference proteome</keyword>
<feature type="region of interest" description="Disordered" evidence="2">
    <location>
        <begin position="857"/>
        <end position="880"/>
    </location>
</feature>
<feature type="compositionally biased region" description="Basic residues" evidence="2">
    <location>
        <begin position="221"/>
        <end position="232"/>
    </location>
</feature>
<evidence type="ECO:0000313" key="6">
    <source>
        <dbReference type="RefSeq" id="XP_017771888.1"/>
    </source>
</evidence>
<feature type="region of interest" description="Disordered" evidence="2">
    <location>
        <begin position="169"/>
        <end position="291"/>
    </location>
</feature>
<dbReference type="Proteomes" id="UP000695000">
    <property type="component" value="Unplaced"/>
</dbReference>
<feature type="compositionally biased region" description="Low complexity" evidence="2">
    <location>
        <begin position="175"/>
        <end position="185"/>
    </location>
</feature>
<dbReference type="GeneID" id="108559209"/>
<feature type="region of interest" description="Disordered" evidence="2">
    <location>
        <begin position="14"/>
        <end position="34"/>
    </location>
</feature>
<feature type="region of interest" description="Disordered" evidence="2">
    <location>
        <begin position="910"/>
        <end position="930"/>
    </location>
</feature>
<evidence type="ECO:0000313" key="5">
    <source>
        <dbReference type="Proteomes" id="UP000695000"/>
    </source>
</evidence>
<dbReference type="InterPro" id="IPR014840">
    <property type="entry name" value="HRD"/>
</dbReference>
<proteinExistence type="predicted"/>
<accession>A0ABM1MBD8</accession>
<feature type="region of interest" description="Disordered" evidence="2">
    <location>
        <begin position="784"/>
        <end position="830"/>
    </location>
</feature>
<feature type="region of interest" description="Disordered" evidence="2">
    <location>
        <begin position="731"/>
        <end position="770"/>
    </location>
</feature>
<evidence type="ECO:0000256" key="2">
    <source>
        <dbReference type="SAM" id="MobiDB-lite"/>
    </source>
</evidence>
<dbReference type="Pfam" id="PF14075">
    <property type="entry name" value="UBN_AB"/>
    <property type="match status" value="1"/>
</dbReference>
<keyword evidence="1" id="KW-0597">Phosphoprotein</keyword>
<sequence length="1102" mass="123046">MSEIRRIALIPFGADKGDLASGSGKQKTTAPPPRTVRLTFLLPDSNEQETCPVFNYKEELAATKKKEKLKGNNANVGDRSGANELDPFDEADDDVRRIAQEMENKYGGGPSLKKKRKGRRDDYADIGMGYDESDSFIDNTDGYDEMIPQNVTTLHGGFYINSGELEFKADDEASSDVSSRSFSSSGEDEEDEAPAKRPNSKRVLESSESEGEKETENGKGAAKKIHQNKKQKTVVNGEAAQKERKLVLPDKIKQLQPHKKDENRKKDLLREKREESNIIGSNDSSKVLDAGEKDAMKENKKPTGQVNLIDVPEPPTVVDNGNKILESESRKEHVNSSKDVTPVTNCSISKDAEIVPSSEGENSADSCILEQQHEKSEAVQLPEQLPSSILELIEKLKEAAVNCSDSTKLFTTPVNTLLLSLERKCRCLGKQSKSKIYQHLGVAMKCRKETLAKRAKNLVLVEDNKRISDMILQLKVNIETTMPPLLEIYDKECVKTLQKKKENENESEKQIRMPKRKFTWSEEMKKLLRDVISTKKRCFILEAKKPMTMTKETLEAQMLSFLRTDIQILWPEGWMSMTALTKMYNQFTKSPGGGDPKVINALPRDNLKPVCLNKELQKLTQPSSTKDLKRSVSEKEVLGAKEMQKLASNSMLSIIPVDAAKMLADKTKERKNELTINKIEQSPLPIEKMGGSGLSITPAVITSKTKQQSKTDSDLKAKAEQLLKFIKPPTDHKIENIIKPSPPKTPDAECLTTTKSKPENLSKHKNEHSSKLFAESLLKSLKAEEKAKSETKSKSSDHKNSSSSSYARTKTNEHSESKPENLSRSKTLENDIIILEDTMMEPERPKNPEMKMIDLTAESSSEVKRKPGPKSKTKYYDQTTKVKSTKSSSIVNTAELDNIIASTRKEMEMLHNSKKQQQHSNKEKSHNEETASIEEVMEHLKHLNQITAPLVKTESSLTSSPVSVIAFNKNFSTKTSPMSACASSSSSSTNTATPSTNNVLPDHIKPDFGDGFQKQFYNFNSTSNATSSKNYNSGHPTLNSHSDKYFTSGNYNYTQNSKYKNYTTPAPGTYNIMDDMLANFITEYAACPKTTANHKPKPPSQK</sequence>
<feature type="compositionally biased region" description="Basic and acidic residues" evidence="2">
    <location>
        <begin position="202"/>
        <end position="217"/>
    </location>
</feature>
<dbReference type="PANTHER" id="PTHR21669:SF28">
    <property type="entry name" value="YEMANUCLEIN"/>
    <property type="match status" value="1"/>
</dbReference>
<dbReference type="InterPro" id="IPR026947">
    <property type="entry name" value="UBN_middle_dom"/>
</dbReference>
<feature type="compositionally biased region" description="Basic and acidic residues" evidence="2">
    <location>
        <begin position="784"/>
        <end position="800"/>
    </location>
</feature>
<dbReference type="RefSeq" id="XP_017771888.1">
    <property type="nucleotide sequence ID" value="XM_017916399.1"/>
</dbReference>
<feature type="region of interest" description="Disordered" evidence="2">
    <location>
        <begin position="71"/>
        <end position="90"/>
    </location>
</feature>
<evidence type="ECO:0000259" key="4">
    <source>
        <dbReference type="Pfam" id="PF14075"/>
    </source>
</evidence>
<feature type="domain" description="Hpc2-related" evidence="3">
    <location>
        <begin position="115"/>
        <end position="166"/>
    </location>
</feature>
<evidence type="ECO:0000256" key="1">
    <source>
        <dbReference type="ARBA" id="ARBA00022553"/>
    </source>
</evidence>
<feature type="compositionally biased region" description="Basic and acidic residues" evidence="2">
    <location>
        <begin position="756"/>
        <end position="770"/>
    </location>
</feature>
<gene>
    <name evidence="6" type="primary">LOC108559209</name>
</gene>